<evidence type="ECO:0000313" key="2">
    <source>
        <dbReference type="EMBL" id="CAF1562200.1"/>
    </source>
</evidence>
<dbReference type="Proteomes" id="UP000663852">
    <property type="component" value="Unassembled WGS sequence"/>
</dbReference>
<evidence type="ECO:0000313" key="4">
    <source>
        <dbReference type="Proteomes" id="UP000663852"/>
    </source>
</evidence>
<protein>
    <submittedName>
        <fullName evidence="1">Uncharacterized protein</fullName>
    </submittedName>
</protein>
<gene>
    <name evidence="1" type="ORF">EDS130_LOCUS12875</name>
    <name evidence="2" type="ORF">XAT740_LOCUS43714</name>
</gene>
<evidence type="ECO:0000313" key="1">
    <source>
        <dbReference type="EMBL" id="CAF0961498.1"/>
    </source>
</evidence>
<dbReference type="Proteomes" id="UP000663828">
    <property type="component" value="Unassembled WGS sequence"/>
</dbReference>
<dbReference type="EMBL" id="CAJNOR010005433">
    <property type="protein sequence ID" value="CAF1562200.1"/>
    <property type="molecule type" value="Genomic_DNA"/>
</dbReference>
<keyword evidence="3" id="KW-1185">Reference proteome</keyword>
<name>A0A814DXL9_ADIRI</name>
<comment type="caution">
    <text evidence="1">The sequence shown here is derived from an EMBL/GenBank/DDBJ whole genome shotgun (WGS) entry which is preliminary data.</text>
</comment>
<dbReference type="AlphaFoldDB" id="A0A814DXL9"/>
<dbReference type="OrthoDB" id="9997752at2759"/>
<dbReference type="EMBL" id="CAJNOJ010000050">
    <property type="protein sequence ID" value="CAF0961498.1"/>
    <property type="molecule type" value="Genomic_DNA"/>
</dbReference>
<sequence length="1043" mass="122278">MLTINRHCHALKILSLLRFHLGLFRNRLPIVLRKVNTDEEIILSDTSIAIASINPGIYLAFLQYGTEKYQPLMDLQLIPGELLPEKDLLPKSMPFLIDRIQPFAKLFLNIIDYMKEYEKPKVTHQPPKANSPRNSQQTPFSMISSDSLHTSLSTIYMPVDLKVDIRKYFVTDPERLSRTSENIRSLPFTLQIFADKKQLIANNEQVTNISHLDNSSFQFDENELILFKQRLISLNLDPILTLDLKNCVHQLALEQQLDTIEVCAVLMKLNHMLVHNELHSQHIPKWIQNLQKAASISKSAPLSNLMKTLFRIDHLEKFNKLDKQTVRLFNQRINHLAQLGVLNQPSKILVRLCQLDLFENEPNPDAFSNFICYDLQRYVPKKIPLNTLGINEIIHHLQMNKDRLGITTTLILIDNLQKFVHTGILFMLHKLPQFKQYLLQFVYQIQTGRFIGVYLQRLMDQMNHNIRMNSVKKTFLTNQLNSLSQKATLESKTKKNFDKLISASMNAALHGQLNTFVHTVLERSPREYIDMNDNNSLQSLLVFLHEQSSTGHLPNQYLCDFIQHLRHFAQLGILYTPRIDYILTDLHKAKDHDSMTVGLIKTKLDQMKTVSYVYTYDHLDLAELNDFLNEMIVEENLTHGQVWYMLDRLVNLCQLESITSFDIQTLLTNLRLEYNRQQPIYPKLIENFQTLVSSHSSSFAELYSLERDIQRVLLSSSSNTKRMPDEVRRRFNEIIVFCTQISVDRSLVEELYGPTMNYKLYNQVKEILKTGTIINKKQSLTTIIQIHKHFLRISRLHTRNYLLEQQLDTILENIQTWYPEKQDYFEDLLRHMAELGCLQDKAFVDYCTEHFLSDKQSSSIDEAQNRFQTWPFILELNHPDVEHIVKHLLKLEQEDKLDSGTYIEIQNRLNQIARFHRWTCPRMKSITDDILKYQGKRYLSDRNAYQSIQFYRLILNDITHAIEFEFYVQKLAAEHHISDISCSHWRQFVDQILQNELNIDGLTQYHVQLNALHHVKRMDIDQVKSFISKLSQDSTLSAINSVY</sequence>
<organism evidence="1 4">
    <name type="scientific">Adineta ricciae</name>
    <name type="common">Rotifer</name>
    <dbReference type="NCBI Taxonomy" id="249248"/>
    <lineage>
        <taxon>Eukaryota</taxon>
        <taxon>Metazoa</taxon>
        <taxon>Spiralia</taxon>
        <taxon>Gnathifera</taxon>
        <taxon>Rotifera</taxon>
        <taxon>Eurotatoria</taxon>
        <taxon>Bdelloidea</taxon>
        <taxon>Adinetida</taxon>
        <taxon>Adinetidae</taxon>
        <taxon>Adineta</taxon>
    </lineage>
</organism>
<reference evidence="1" key="1">
    <citation type="submission" date="2021-02" db="EMBL/GenBank/DDBJ databases">
        <authorList>
            <person name="Nowell W R."/>
        </authorList>
    </citation>
    <scope>NUCLEOTIDE SEQUENCE</scope>
</reference>
<evidence type="ECO:0000313" key="3">
    <source>
        <dbReference type="Proteomes" id="UP000663828"/>
    </source>
</evidence>
<proteinExistence type="predicted"/>
<accession>A0A814DXL9</accession>